<gene>
    <name evidence="1" type="ORF">WOSG25_030140</name>
</gene>
<evidence type="ECO:0000313" key="2">
    <source>
        <dbReference type="Proteomes" id="UP000030643"/>
    </source>
</evidence>
<protein>
    <submittedName>
        <fullName evidence="1">Putative reductase</fullName>
    </submittedName>
</protein>
<name>A0A069CT54_WEIOS</name>
<dbReference type="RefSeq" id="WP_027698529.1">
    <property type="nucleotide sequence ID" value="NZ_DF820486.1"/>
</dbReference>
<dbReference type="AlphaFoldDB" id="A0A069CT54"/>
<dbReference type="Proteomes" id="UP000030643">
    <property type="component" value="Unassembled WGS sequence"/>
</dbReference>
<accession>A0A069CT54</accession>
<dbReference type="OrthoDB" id="2189687at2"/>
<dbReference type="EMBL" id="DF820486">
    <property type="protein sequence ID" value="GAK30418.1"/>
    <property type="molecule type" value="Genomic_DNA"/>
</dbReference>
<proteinExistence type="predicted"/>
<reference evidence="2" key="1">
    <citation type="journal article" date="2014" name="Genome Announc.">
        <title>Draft genome sequence of Weissella oryzae SG25T, isolated from fermented rice grains.</title>
        <authorList>
            <person name="Tanizawa Y."/>
            <person name="Fujisawa T."/>
            <person name="Mochizuki T."/>
            <person name="Kaminuma E."/>
            <person name="Suzuki Y."/>
            <person name="Nakamura Y."/>
            <person name="Tohno M."/>
        </authorList>
    </citation>
    <scope>NUCLEOTIDE SEQUENCE [LARGE SCALE GENOMIC DNA]</scope>
    <source>
        <strain evidence="2">DSM 25784 / JCM 18191 / LMG 30913 / SG25</strain>
    </source>
</reference>
<sequence>MFIAAKNEQSKILMGMLSYATDLVGINAVQREIEWYEHNEQRQLLLWRTNDEQYPVCLGIESLYGTVLVRRIIFNPSLSAGERLALGKEILHELELRFPDEGIIGTIVTQPVLNDWREN</sequence>
<evidence type="ECO:0000313" key="1">
    <source>
        <dbReference type="EMBL" id="GAK30418.1"/>
    </source>
</evidence>
<dbReference type="STRING" id="1329250.WOSG25_030140"/>
<keyword evidence="2" id="KW-1185">Reference proteome</keyword>
<organism evidence="1 2">
    <name type="scientific">Weissella oryzae (strain DSM 25784 / JCM 18191 / LMG 30913 / SG25)</name>
    <dbReference type="NCBI Taxonomy" id="1329250"/>
    <lineage>
        <taxon>Bacteria</taxon>
        <taxon>Bacillati</taxon>
        <taxon>Bacillota</taxon>
        <taxon>Bacilli</taxon>
        <taxon>Lactobacillales</taxon>
        <taxon>Lactobacillaceae</taxon>
        <taxon>Weissella</taxon>
    </lineage>
</organism>
<dbReference type="eggNOG" id="COG0456">
    <property type="taxonomic scope" value="Bacteria"/>
</dbReference>